<dbReference type="Gene3D" id="1.10.260.40">
    <property type="entry name" value="lambda repressor-like DNA-binding domains"/>
    <property type="match status" value="1"/>
</dbReference>
<dbReference type="SMART" id="SM00530">
    <property type="entry name" value="HTH_XRE"/>
    <property type="match status" value="1"/>
</dbReference>
<dbReference type="PROSITE" id="PS50943">
    <property type="entry name" value="HTH_CROC1"/>
    <property type="match status" value="1"/>
</dbReference>
<feature type="domain" description="HTH cro/C1-type" evidence="1">
    <location>
        <begin position="8"/>
        <end position="63"/>
    </location>
</feature>
<dbReference type="Pfam" id="PF01381">
    <property type="entry name" value="HTH_3"/>
    <property type="match status" value="1"/>
</dbReference>
<sequence length="107" mass="12305">MDPIVVYLKAVRRQMGYTQQQVAALCPELSLKTLGRIESGETSMTIKHLRQLMDCYKLTLADVADGERQQRRLVTEDVRAAICKLPERYYSTFISLIELIAKEKAER</sequence>
<dbReference type="GO" id="GO:0003677">
    <property type="term" value="F:DNA binding"/>
    <property type="evidence" value="ECO:0007669"/>
    <property type="project" value="InterPro"/>
</dbReference>
<dbReference type="SUPFAM" id="SSF47413">
    <property type="entry name" value="lambda repressor-like DNA-binding domains"/>
    <property type="match status" value="1"/>
</dbReference>
<dbReference type="Proteomes" id="UP000073601">
    <property type="component" value="Unassembled WGS sequence"/>
</dbReference>
<dbReference type="InterPro" id="IPR001387">
    <property type="entry name" value="Cro/C1-type_HTH"/>
</dbReference>
<evidence type="ECO:0000313" key="2">
    <source>
        <dbReference type="EMBL" id="CZF83169.1"/>
    </source>
</evidence>
<name>A0A128F8R2_9GAMM</name>
<evidence type="ECO:0000259" key="1">
    <source>
        <dbReference type="PROSITE" id="PS50943"/>
    </source>
</evidence>
<accession>A0A128F8R2</accession>
<dbReference type="AlphaFoldDB" id="A0A128F8R2"/>
<gene>
    <name evidence="2" type="ORF">GMA8713_02509</name>
</gene>
<proteinExistence type="predicted"/>
<dbReference type="CDD" id="cd00093">
    <property type="entry name" value="HTH_XRE"/>
    <property type="match status" value="1"/>
</dbReference>
<protein>
    <submittedName>
        <fullName evidence="2">Helix-turn-helix protein</fullName>
    </submittedName>
</protein>
<dbReference type="EMBL" id="FIZY01000021">
    <property type="protein sequence ID" value="CZF83169.1"/>
    <property type="molecule type" value="Genomic_DNA"/>
</dbReference>
<reference evidence="3" key="1">
    <citation type="submission" date="2016-02" db="EMBL/GenBank/DDBJ databases">
        <authorList>
            <person name="Rodrigo-Torres Lidia"/>
            <person name="Arahal R.David."/>
        </authorList>
    </citation>
    <scope>NUCLEOTIDE SEQUENCE [LARGE SCALE GENOMIC DNA]</scope>
    <source>
        <strain evidence="3">CECT 8713</strain>
    </source>
</reference>
<keyword evidence="3" id="KW-1185">Reference proteome</keyword>
<dbReference type="InterPro" id="IPR010982">
    <property type="entry name" value="Lambda_DNA-bd_dom_sf"/>
</dbReference>
<organism evidence="2 3">
    <name type="scientific">Grimontia marina</name>
    <dbReference type="NCBI Taxonomy" id="646534"/>
    <lineage>
        <taxon>Bacteria</taxon>
        <taxon>Pseudomonadati</taxon>
        <taxon>Pseudomonadota</taxon>
        <taxon>Gammaproteobacteria</taxon>
        <taxon>Vibrionales</taxon>
        <taxon>Vibrionaceae</taxon>
        <taxon>Grimontia</taxon>
    </lineage>
</organism>
<evidence type="ECO:0000313" key="3">
    <source>
        <dbReference type="Proteomes" id="UP000073601"/>
    </source>
</evidence>